<accession>A0A1Z3HIN2</accession>
<keyword evidence="3" id="KW-1185">Reference proteome</keyword>
<evidence type="ECO:0000313" key="3">
    <source>
        <dbReference type="Proteomes" id="UP000191901"/>
    </source>
</evidence>
<keyword evidence="1" id="KW-1133">Transmembrane helix</keyword>
<reference evidence="2 3" key="1">
    <citation type="journal article" date="2016" name="Biochim. Biophys. Acta">
        <title>Characterization of red-shifted phycobilisomes isolated from the chlorophyll f-containing cyanobacterium Halomicronema hongdechloris.</title>
        <authorList>
            <person name="Li Y."/>
            <person name="Lin Y."/>
            <person name="Garvey C.J."/>
            <person name="Birch D."/>
            <person name="Corkery R.W."/>
            <person name="Loughlin P.C."/>
            <person name="Scheer H."/>
            <person name="Willows R.D."/>
            <person name="Chen M."/>
        </authorList>
    </citation>
    <scope>NUCLEOTIDE SEQUENCE [LARGE SCALE GENOMIC DNA]</scope>
    <source>
        <strain evidence="2 3">C2206</strain>
    </source>
</reference>
<proteinExistence type="predicted"/>
<dbReference type="AlphaFoldDB" id="A0A1Z3HIN2"/>
<organism evidence="2 3">
    <name type="scientific">Halomicronema hongdechloris C2206</name>
    <dbReference type="NCBI Taxonomy" id="1641165"/>
    <lineage>
        <taxon>Bacteria</taxon>
        <taxon>Bacillati</taxon>
        <taxon>Cyanobacteriota</taxon>
        <taxon>Cyanophyceae</taxon>
        <taxon>Nodosilineales</taxon>
        <taxon>Nodosilineaceae</taxon>
        <taxon>Halomicronema</taxon>
    </lineage>
</organism>
<feature type="transmembrane region" description="Helical" evidence="1">
    <location>
        <begin position="101"/>
        <end position="125"/>
    </location>
</feature>
<feature type="transmembrane region" description="Helical" evidence="1">
    <location>
        <begin position="38"/>
        <end position="58"/>
    </location>
</feature>
<dbReference type="KEGG" id="hhg:XM38_011090"/>
<keyword evidence="1" id="KW-0472">Membrane</keyword>
<gene>
    <name evidence="2" type="ORF">XM38_011090</name>
</gene>
<dbReference type="EMBL" id="CP021983">
    <property type="protein sequence ID" value="ASC70179.1"/>
    <property type="molecule type" value="Genomic_DNA"/>
</dbReference>
<dbReference type="STRING" id="1641165.XM38_04395"/>
<feature type="transmembrane region" description="Helical" evidence="1">
    <location>
        <begin position="137"/>
        <end position="156"/>
    </location>
</feature>
<dbReference type="RefSeq" id="WP_225889191.1">
    <property type="nucleotide sequence ID" value="NZ_CP021983.2"/>
</dbReference>
<sequence length="167" mass="18538">MDMNLEENTQEKFKLTHAPPVPGSSETQPQWLILKSGLLYFAIVFAVGFILGPIRVLWAVPRFGTRVGELMEMPFMLIAIILAALWVVRRLSVPPGLWTRLCMGLVALGFLLIAEFGAVLQLWGLSIAEYLANRDPVSGTIYILMLGVFAAMPWLVSRKKRGGHLSS</sequence>
<keyword evidence="1" id="KW-0812">Transmembrane</keyword>
<evidence type="ECO:0000313" key="2">
    <source>
        <dbReference type="EMBL" id="ASC70179.1"/>
    </source>
</evidence>
<protein>
    <submittedName>
        <fullName evidence="2">Uncharacterized protein</fullName>
    </submittedName>
</protein>
<feature type="transmembrane region" description="Helical" evidence="1">
    <location>
        <begin position="70"/>
        <end position="89"/>
    </location>
</feature>
<dbReference type="Proteomes" id="UP000191901">
    <property type="component" value="Chromosome"/>
</dbReference>
<evidence type="ECO:0000256" key="1">
    <source>
        <dbReference type="SAM" id="Phobius"/>
    </source>
</evidence>
<name>A0A1Z3HIN2_9CYAN</name>